<dbReference type="InterPro" id="IPR045137">
    <property type="entry name" value="RBM26/27"/>
</dbReference>
<gene>
    <name evidence="2" type="ordered locus">MTR_2g449970</name>
</gene>
<dbReference type="Proteomes" id="UP000002051">
    <property type="component" value="Chromosome 2"/>
</dbReference>
<dbReference type="EMBL" id="CM001218">
    <property type="protein sequence ID" value="KEH37854.1"/>
    <property type="molecule type" value="Genomic_DNA"/>
</dbReference>
<reference evidence="2 4" key="1">
    <citation type="journal article" date="2011" name="Nature">
        <title>The Medicago genome provides insight into the evolution of rhizobial symbioses.</title>
        <authorList>
            <person name="Young N.D."/>
            <person name="Debelle F."/>
            <person name="Oldroyd G.E."/>
            <person name="Geurts R."/>
            <person name="Cannon S.B."/>
            <person name="Udvardi M.K."/>
            <person name="Benedito V.A."/>
            <person name="Mayer K.F."/>
            <person name="Gouzy J."/>
            <person name="Schoof H."/>
            <person name="Van de Peer Y."/>
            <person name="Proost S."/>
            <person name="Cook D.R."/>
            <person name="Meyers B.C."/>
            <person name="Spannagl M."/>
            <person name="Cheung F."/>
            <person name="De Mita S."/>
            <person name="Krishnakumar V."/>
            <person name="Gundlach H."/>
            <person name="Zhou S."/>
            <person name="Mudge J."/>
            <person name="Bharti A.K."/>
            <person name="Murray J.D."/>
            <person name="Naoumkina M.A."/>
            <person name="Rosen B."/>
            <person name="Silverstein K.A."/>
            <person name="Tang H."/>
            <person name="Rombauts S."/>
            <person name="Zhao P.X."/>
            <person name="Zhou P."/>
            <person name="Barbe V."/>
            <person name="Bardou P."/>
            <person name="Bechner M."/>
            <person name="Bellec A."/>
            <person name="Berger A."/>
            <person name="Berges H."/>
            <person name="Bidwell S."/>
            <person name="Bisseling T."/>
            <person name="Choisne N."/>
            <person name="Couloux A."/>
            <person name="Denny R."/>
            <person name="Deshpande S."/>
            <person name="Dai X."/>
            <person name="Doyle J.J."/>
            <person name="Dudez A.M."/>
            <person name="Farmer A.D."/>
            <person name="Fouteau S."/>
            <person name="Franken C."/>
            <person name="Gibelin C."/>
            <person name="Gish J."/>
            <person name="Goldstein S."/>
            <person name="Gonzalez A.J."/>
            <person name="Green P.J."/>
            <person name="Hallab A."/>
            <person name="Hartog M."/>
            <person name="Hua A."/>
            <person name="Humphray S.J."/>
            <person name="Jeong D.H."/>
            <person name="Jing Y."/>
            <person name="Jocker A."/>
            <person name="Kenton S.M."/>
            <person name="Kim D.J."/>
            <person name="Klee K."/>
            <person name="Lai H."/>
            <person name="Lang C."/>
            <person name="Lin S."/>
            <person name="Macmil S.L."/>
            <person name="Magdelenat G."/>
            <person name="Matthews L."/>
            <person name="McCorrison J."/>
            <person name="Monaghan E.L."/>
            <person name="Mun J.H."/>
            <person name="Najar F.Z."/>
            <person name="Nicholson C."/>
            <person name="Noirot C."/>
            <person name="O'Bleness M."/>
            <person name="Paule C.R."/>
            <person name="Poulain J."/>
            <person name="Prion F."/>
            <person name="Qin B."/>
            <person name="Qu C."/>
            <person name="Retzel E.F."/>
            <person name="Riddle C."/>
            <person name="Sallet E."/>
            <person name="Samain S."/>
            <person name="Samson N."/>
            <person name="Sanders I."/>
            <person name="Saurat O."/>
            <person name="Scarpelli C."/>
            <person name="Schiex T."/>
            <person name="Segurens B."/>
            <person name="Severin A.J."/>
            <person name="Sherrier D.J."/>
            <person name="Shi R."/>
            <person name="Sims S."/>
            <person name="Singer S.R."/>
            <person name="Sinharoy S."/>
            <person name="Sterck L."/>
            <person name="Viollet A."/>
            <person name="Wang B.B."/>
            <person name="Wang K."/>
            <person name="Wang M."/>
            <person name="Wang X."/>
            <person name="Warfsmann J."/>
            <person name="Weissenbach J."/>
            <person name="White D.D."/>
            <person name="White J.D."/>
            <person name="Wiley G.B."/>
            <person name="Wincker P."/>
            <person name="Xing Y."/>
            <person name="Yang L."/>
            <person name="Yao Z."/>
            <person name="Ying F."/>
            <person name="Zhai J."/>
            <person name="Zhou L."/>
            <person name="Zuber A."/>
            <person name="Denarie J."/>
            <person name="Dixon R.A."/>
            <person name="May G.D."/>
            <person name="Schwartz D.C."/>
            <person name="Rogers J."/>
            <person name="Quetier F."/>
            <person name="Town C.D."/>
            <person name="Roe B.A."/>
        </authorList>
    </citation>
    <scope>NUCLEOTIDE SEQUENCE [LARGE SCALE GENOMIC DNA]</scope>
    <source>
        <strain evidence="2">A17</strain>
        <strain evidence="3 4">cv. Jemalong A17</strain>
    </source>
</reference>
<protein>
    <submittedName>
        <fullName evidence="2 3">Uncharacterized protein</fullName>
    </submittedName>
</protein>
<dbReference type="PANTHER" id="PTHR14398:SF0">
    <property type="entry name" value="ZINC FINGER PROTEIN SWM"/>
    <property type="match status" value="1"/>
</dbReference>
<sequence>MSSFHFPDNQSKEDNDELERCFQFQSSEQAFVQFSKREEAEASLRTPEAVMGNHFIKLWWANRDCIPSENNATDEIKPQVYGLTEVV</sequence>
<evidence type="ECO:0000256" key="1">
    <source>
        <dbReference type="ARBA" id="ARBA00022884"/>
    </source>
</evidence>
<dbReference type="HOGENOM" id="CLU_2486736_0_0_1"/>
<name>A0A072V759_MEDTR</name>
<proteinExistence type="predicted"/>
<keyword evidence="1" id="KW-0694">RNA-binding</keyword>
<dbReference type="GO" id="GO:0003723">
    <property type="term" value="F:RNA binding"/>
    <property type="evidence" value="ECO:0007669"/>
    <property type="project" value="UniProtKB-KW"/>
</dbReference>
<evidence type="ECO:0000313" key="3">
    <source>
        <dbReference type="EnsemblPlants" id="KEH37854"/>
    </source>
</evidence>
<reference evidence="2 4" key="2">
    <citation type="journal article" date="2014" name="BMC Genomics">
        <title>An improved genome release (version Mt4.0) for the model legume Medicago truncatula.</title>
        <authorList>
            <person name="Tang H."/>
            <person name="Krishnakumar V."/>
            <person name="Bidwell S."/>
            <person name="Rosen B."/>
            <person name="Chan A."/>
            <person name="Zhou S."/>
            <person name="Gentzbittel L."/>
            <person name="Childs K.L."/>
            <person name="Yandell M."/>
            <person name="Gundlach H."/>
            <person name="Mayer K.F."/>
            <person name="Schwartz D.C."/>
            <person name="Town C.D."/>
        </authorList>
    </citation>
    <scope>GENOME REANNOTATION</scope>
    <source>
        <strain evidence="2">A17</strain>
        <strain evidence="3 4">cv. Jemalong A17</strain>
    </source>
</reference>
<accession>A0A072V759</accession>
<dbReference type="EnsemblPlants" id="KEH37854">
    <property type="protein sequence ID" value="KEH37854"/>
    <property type="gene ID" value="MTR_2g449970"/>
</dbReference>
<dbReference type="AlphaFoldDB" id="A0A072V759"/>
<reference evidence="3" key="3">
    <citation type="submission" date="2015-04" db="UniProtKB">
        <authorList>
            <consortium name="EnsemblPlants"/>
        </authorList>
    </citation>
    <scope>IDENTIFICATION</scope>
    <source>
        <strain evidence="3">cv. Jemalong A17</strain>
    </source>
</reference>
<dbReference type="InterPro" id="IPR035979">
    <property type="entry name" value="RBD_domain_sf"/>
</dbReference>
<keyword evidence="4" id="KW-1185">Reference proteome</keyword>
<dbReference type="SUPFAM" id="SSF54928">
    <property type="entry name" value="RNA-binding domain, RBD"/>
    <property type="match status" value="1"/>
</dbReference>
<dbReference type="STRING" id="3880.A0A072V759"/>
<dbReference type="PANTHER" id="PTHR14398">
    <property type="entry name" value="RNA RECOGNITION RRM/RNP DOMAIN"/>
    <property type="match status" value="1"/>
</dbReference>
<organism evidence="2 4">
    <name type="scientific">Medicago truncatula</name>
    <name type="common">Barrel medic</name>
    <name type="synonym">Medicago tribuloides</name>
    <dbReference type="NCBI Taxonomy" id="3880"/>
    <lineage>
        <taxon>Eukaryota</taxon>
        <taxon>Viridiplantae</taxon>
        <taxon>Streptophyta</taxon>
        <taxon>Embryophyta</taxon>
        <taxon>Tracheophyta</taxon>
        <taxon>Spermatophyta</taxon>
        <taxon>Magnoliopsida</taxon>
        <taxon>eudicotyledons</taxon>
        <taxon>Gunneridae</taxon>
        <taxon>Pentapetalae</taxon>
        <taxon>rosids</taxon>
        <taxon>fabids</taxon>
        <taxon>Fabales</taxon>
        <taxon>Fabaceae</taxon>
        <taxon>Papilionoideae</taxon>
        <taxon>50 kb inversion clade</taxon>
        <taxon>NPAAA clade</taxon>
        <taxon>Hologalegina</taxon>
        <taxon>IRL clade</taxon>
        <taxon>Trifolieae</taxon>
        <taxon>Medicago</taxon>
    </lineage>
</organism>
<evidence type="ECO:0000313" key="2">
    <source>
        <dbReference type="EMBL" id="KEH37854.1"/>
    </source>
</evidence>
<evidence type="ECO:0000313" key="4">
    <source>
        <dbReference type="Proteomes" id="UP000002051"/>
    </source>
</evidence>